<dbReference type="SUPFAM" id="SSF54523">
    <property type="entry name" value="Pili subunits"/>
    <property type="match status" value="1"/>
</dbReference>
<keyword evidence="4" id="KW-1185">Reference proteome</keyword>
<dbReference type="NCBIfam" id="TIGR02532">
    <property type="entry name" value="IV_pilin_GFxxxE"/>
    <property type="match status" value="1"/>
</dbReference>
<dbReference type="OrthoDB" id="243838at2"/>
<dbReference type="Pfam" id="PF07963">
    <property type="entry name" value="N_methyl"/>
    <property type="match status" value="1"/>
</dbReference>
<protein>
    <recommendedName>
        <fullName evidence="2">DUF1559 domain-containing protein</fullName>
    </recommendedName>
</protein>
<dbReference type="EMBL" id="SJPM01000002">
    <property type="protein sequence ID" value="TWU01565.1"/>
    <property type="molecule type" value="Genomic_DNA"/>
</dbReference>
<accession>A0A5C6ANL2</accession>
<evidence type="ECO:0000313" key="4">
    <source>
        <dbReference type="Proteomes" id="UP000316213"/>
    </source>
</evidence>
<evidence type="ECO:0000313" key="3">
    <source>
        <dbReference type="EMBL" id="TWU01565.1"/>
    </source>
</evidence>
<dbReference type="Pfam" id="PF07596">
    <property type="entry name" value="SBP_bac_10"/>
    <property type="match status" value="1"/>
</dbReference>
<dbReference type="InterPro" id="IPR012902">
    <property type="entry name" value="N_methyl_site"/>
</dbReference>
<sequence>MKRHRLGFTLVELLVVIAIIGVLVGLLLPAVQAAREAARRMSCSNNFKQIGLAVHNYHSAYNMLPTQGTGTHGRGTSPGSPSAVGLGQNVADAQRATSILEVSWLVALTPFIEQQALWEQISNPYRINATASFNAMGPTPRRSLTHHNTVAYDPWATDVPGFRCPSDPGVGLPASGRTNYGASIGDSVFSQGGQLDDRGNDDSTRAQNTRAGCRGFFVHRNRSAFRDVLDGLANTIMAGELATDLGDRDIRTSPALSTLGTSLGQAGSNLSCDGMIDTARPQFWGTGYVDVTYNASTGPQGEQRRGFKWAYGRPLFSGITTISPPNKAVCGSRFSVSPMIAPPSSRHQGGVHVLMGDGAVKFVTDSIEAGTQPSAHVGNDANHLAPGLQSPFGLWGALGTRAAKETESLEN</sequence>
<dbReference type="NCBIfam" id="TIGR04294">
    <property type="entry name" value="pre_pil_HX9DG"/>
    <property type="match status" value="1"/>
</dbReference>
<dbReference type="InterPro" id="IPR011453">
    <property type="entry name" value="DUF1559"/>
</dbReference>
<dbReference type="PANTHER" id="PTHR30093">
    <property type="entry name" value="GENERAL SECRETION PATHWAY PROTEIN G"/>
    <property type="match status" value="1"/>
</dbReference>
<evidence type="ECO:0000256" key="1">
    <source>
        <dbReference type="SAM" id="MobiDB-lite"/>
    </source>
</evidence>
<gene>
    <name evidence="3" type="ORF">Pla100_13000</name>
</gene>
<proteinExistence type="predicted"/>
<feature type="region of interest" description="Disordered" evidence="1">
    <location>
        <begin position="65"/>
        <end position="86"/>
    </location>
</feature>
<dbReference type="InterPro" id="IPR045584">
    <property type="entry name" value="Pilin-like"/>
</dbReference>
<dbReference type="PANTHER" id="PTHR30093:SF2">
    <property type="entry name" value="TYPE II SECRETION SYSTEM PROTEIN H"/>
    <property type="match status" value="1"/>
</dbReference>
<dbReference type="Proteomes" id="UP000316213">
    <property type="component" value="Unassembled WGS sequence"/>
</dbReference>
<dbReference type="AlphaFoldDB" id="A0A5C6ANL2"/>
<dbReference type="Gene3D" id="3.30.700.10">
    <property type="entry name" value="Glycoprotein, Type 4 Pilin"/>
    <property type="match status" value="1"/>
</dbReference>
<organism evidence="3 4">
    <name type="scientific">Neorhodopirellula pilleata</name>
    <dbReference type="NCBI Taxonomy" id="2714738"/>
    <lineage>
        <taxon>Bacteria</taxon>
        <taxon>Pseudomonadati</taxon>
        <taxon>Planctomycetota</taxon>
        <taxon>Planctomycetia</taxon>
        <taxon>Pirellulales</taxon>
        <taxon>Pirellulaceae</taxon>
        <taxon>Neorhodopirellula</taxon>
    </lineage>
</organism>
<dbReference type="InterPro" id="IPR027558">
    <property type="entry name" value="Pre_pil_HX9DG_C"/>
</dbReference>
<evidence type="ECO:0000259" key="2">
    <source>
        <dbReference type="Pfam" id="PF07596"/>
    </source>
</evidence>
<dbReference type="RefSeq" id="WP_146576840.1">
    <property type="nucleotide sequence ID" value="NZ_SJPM01000002.1"/>
</dbReference>
<feature type="domain" description="DUF1559" evidence="2">
    <location>
        <begin position="32"/>
        <end position="369"/>
    </location>
</feature>
<reference evidence="3 4" key="1">
    <citation type="submission" date="2019-02" db="EMBL/GenBank/DDBJ databases">
        <title>Deep-cultivation of Planctomycetes and their phenomic and genomic characterization uncovers novel biology.</title>
        <authorList>
            <person name="Wiegand S."/>
            <person name="Jogler M."/>
            <person name="Boedeker C."/>
            <person name="Pinto D."/>
            <person name="Vollmers J."/>
            <person name="Rivas-Marin E."/>
            <person name="Kohn T."/>
            <person name="Peeters S.H."/>
            <person name="Heuer A."/>
            <person name="Rast P."/>
            <person name="Oberbeckmann S."/>
            <person name="Bunk B."/>
            <person name="Jeske O."/>
            <person name="Meyerdierks A."/>
            <person name="Storesund J.E."/>
            <person name="Kallscheuer N."/>
            <person name="Luecker S."/>
            <person name="Lage O.M."/>
            <person name="Pohl T."/>
            <person name="Merkel B.J."/>
            <person name="Hornburger P."/>
            <person name="Mueller R.-W."/>
            <person name="Bruemmer F."/>
            <person name="Labrenz M."/>
            <person name="Spormann A.M."/>
            <person name="Op Den Camp H."/>
            <person name="Overmann J."/>
            <person name="Amann R."/>
            <person name="Jetten M.S.M."/>
            <person name="Mascher T."/>
            <person name="Medema M.H."/>
            <person name="Devos D.P."/>
            <person name="Kaster A.-K."/>
            <person name="Ovreas L."/>
            <person name="Rohde M."/>
            <person name="Galperin M.Y."/>
            <person name="Jogler C."/>
        </authorList>
    </citation>
    <scope>NUCLEOTIDE SEQUENCE [LARGE SCALE GENOMIC DNA]</scope>
    <source>
        <strain evidence="3 4">Pla100</strain>
    </source>
</reference>
<comment type="caution">
    <text evidence="3">The sequence shown here is derived from an EMBL/GenBank/DDBJ whole genome shotgun (WGS) entry which is preliminary data.</text>
</comment>
<name>A0A5C6ANL2_9BACT</name>